<dbReference type="PANTHER" id="PTHR42693">
    <property type="entry name" value="ARYLSULFATASE FAMILY MEMBER"/>
    <property type="match status" value="1"/>
</dbReference>
<gene>
    <name evidence="9" type="ORF">TsocGM_17580</name>
</gene>
<dbReference type="EMBL" id="RYZH01000036">
    <property type="protein sequence ID" value="RUL85831.1"/>
    <property type="molecule type" value="Genomic_DNA"/>
</dbReference>
<sequence length="578" mass="64507">MRVGPAPRRSARRPRGHRPPTCSAPRRGSWCERYEGEATRSNTPGRLYPETRPEALPDRSNPHGRRLPVVRIVVTLGLGKDRRAALRRDVMRSIRSLATFWTLLGLSAAHPASAAEPGRPASRDRPPNVVLILADDLGWSDLACFGADLHETPRIDAMAREGVRFTSAYAAPVCSPTRAALLTGTHPARLHMTVWYEQARRSQRDRPLIPPATVADLPHSERTLAEALRDAGYLTAHVGKWHLGAASHYPETQGFDVNVGGTFWGAPPTFFFPYRGLWSNSDEYRYVPDLEWGAPGEYLTDRLTDEALRIIARAGDRPVYLNLWYHAVHTPIEARPEVVDRYRARLSAEHRHRNPTYAAMVDILDHNVGRLLDGLERLGTLDETILIFLSDNGGYINEYRGEVVTSNAPLRSGKGSLYEGGIRVPLIVRSPEGAGAGTVVEEPVTVMDLFPTILDLAGVPDDPVRADRGDGRSLAPLLDGPSDTAWDGHDALFWHFPHYYPTTTPVGAIRSGDWKLLEYFEDGRVELYDLASDPSERHDRAEDCPDLVASLRRRLRDWRREVDAQMPEPNPAFARSPE</sequence>
<name>A0A432MGR3_9BACT</name>
<keyword evidence="4" id="KW-0732">Signal</keyword>
<evidence type="ECO:0000313" key="9">
    <source>
        <dbReference type="EMBL" id="RUL85831.1"/>
    </source>
</evidence>
<keyword evidence="5" id="KW-0378">Hydrolase</keyword>
<evidence type="ECO:0000256" key="4">
    <source>
        <dbReference type="ARBA" id="ARBA00022729"/>
    </source>
</evidence>
<evidence type="ECO:0000256" key="2">
    <source>
        <dbReference type="ARBA" id="ARBA00008779"/>
    </source>
</evidence>
<comment type="cofactor">
    <cofactor evidence="1">
        <name>Ca(2+)</name>
        <dbReference type="ChEBI" id="CHEBI:29108"/>
    </cofactor>
</comment>
<evidence type="ECO:0000256" key="1">
    <source>
        <dbReference type="ARBA" id="ARBA00001913"/>
    </source>
</evidence>
<dbReference type="PANTHER" id="PTHR42693:SF42">
    <property type="entry name" value="ARYLSULFATASE G"/>
    <property type="match status" value="1"/>
</dbReference>
<feature type="compositionally biased region" description="Basic and acidic residues" evidence="7">
    <location>
        <begin position="49"/>
        <end position="61"/>
    </location>
</feature>
<feature type="region of interest" description="Disordered" evidence="7">
    <location>
        <begin position="1"/>
        <end position="64"/>
    </location>
</feature>
<feature type="compositionally biased region" description="Basic residues" evidence="7">
    <location>
        <begin position="9"/>
        <end position="18"/>
    </location>
</feature>
<feature type="compositionally biased region" description="Basic and acidic residues" evidence="7">
    <location>
        <begin position="29"/>
        <end position="38"/>
    </location>
</feature>
<feature type="domain" description="Sulfatase N-terminal" evidence="8">
    <location>
        <begin position="127"/>
        <end position="459"/>
    </location>
</feature>
<evidence type="ECO:0000313" key="10">
    <source>
        <dbReference type="Proteomes" id="UP000280296"/>
    </source>
</evidence>
<organism evidence="9 10">
    <name type="scientific">Tautonia sociabilis</name>
    <dbReference type="NCBI Taxonomy" id="2080755"/>
    <lineage>
        <taxon>Bacteria</taxon>
        <taxon>Pseudomonadati</taxon>
        <taxon>Planctomycetota</taxon>
        <taxon>Planctomycetia</taxon>
        <taxon>Isosphaerales</taxon>
        <taxon>Isosphaeraceae</taxon>
        <taxon>Tautonia</taxon>
    </lineage>
</organism>
<dbReference type="InterPro" id="IPR024607">
    <property type="entry name" value="Sulfatase_CS"/>
</dbReference>
<proteinExistence type="inferred from homology"/>
<dbReference type="Gene3D" id="3.40.720.10">
    <property type="entry name" value="Alkaline Phosphatase, subunit A"/>
    <property type="match status" value="1"/>
</dbReference>
<reference evidence="9 10" key="2">
    <citation type="submission" date="2019-01" db="EMBL/GenBank/DDBJ databases">
        <title>Tautonia sociabilis, a novel thermotolerant planctomycete of Isosphaeraceae family, isolated from a 4000 m deep subterranean habitat.</title>
        <authorList>
            <person name="Kovaleva O.L."/>
            <person name="Elcheninov A.G."/>
            <person name="Van Heerden E."/>
            <person name="Toshchakov S.V."/>
            <person name="Novikov A."/>
            <person name="Bonch-Osmolovskaya E.A."/>
            <person name="Kublanov I.V."/>
        </authorList>
    </citation>
    <scope>NUCLEOTIDE SEQUENCE [LARGE SCALE GENOMIC DNA]</scope>
    <source>
        <strain evidence="9 10">GM2012</strain>
    </source>
</reference>
<keyword evidence="3" id="KW-0479">Metal-binding</keyword>
<comment type="caution">
    <text evidence="9">The sequence shown here is derived from an EMBL/GenBank/DDBJ whole genome shotgun (WGS) entry which is preliminary data.</text>
</comment>
<keyword evidence="10" id="KW-1185">Reference proteome</keyword>
<dbReference type="CDD" id="cd16144">
    <property type="entry name" value="ARS_like"/>
    <property type="match status" value="1"/>
</dbReference>
<dbReference type="InterPro" id="IPR050738">
    <property type="entry name" value="Sulfatase"/>
</dbReference>
<dbReference type="InterPro" id="IPR017850">
    <property type="entry name" value="Alkaline_phosphatase_core_sf"/>
</dbReference>
<evidence type="ECO:0000259" key="8">
    <source>
        <dbReference type="Pfam" id="PF00884"/>
    </source>
</evidence>
<dbReference type="Proteomes" id="UP000280296">
    <property type="component" value="Unassembled WGS sequence"/>
</dbReference>
<dbReference type="Pfam" id="PF00884">
    <property type="entry name" value="Sulfatase"/>
    <property type="match status" value="1"/>
</dbReference>
<dbReference type="Gene3D" id="3.30.1120.10">
    <property type="match status" value="1"/>
</dbReference>
<accession>A0A432MGR3</accession>
<dbReference type="PROSITE" id="PS00523">
    <property type="entry name" value="SULFATASE_1"/>
    <property type="match status" value="1"/>
</dbReference>
<keyword evidence="6" id="KW-0106">Calcium</keyword>
<evidence type="ECO:0000256" key="3">
    <source>
        <dbReference type="ARBA" id="ARBA00022723"/>
    </source>
</evidence>
<protein>
    <submittedName>
        <fullName evidence="9">DUF4976 domain-containing protein</fullName>
    </submittedName>
</protein>
<dbReference type="InterPro" id="IPR000917">
    <property type="entry name" value="Sulfatase_N"/>
</dbReference>
<dbReference type="GO" id="GO:0046872">
    <property type="term" value="F:metal ion binding"/>
    <property type="evidence" value="ECO:0007669"/>
    <property type="project" value="UniProtKB-KW"/>
</dbReference>
<dbReference type="SUPFAM" id="SSF53649">
    <property type="entry name" value="Alkaline phosphatase-like"/>
    <property type="match status" value="1"/>
</dbReference>
<dbReference type="PROSITE" id="PS00149">
    <property type="entry name" value="SULFATASE_2"/>
    <property type="match status" value="1"/>
</dbReference>
<evidence type="ECO:0000256" key="7">
    <source>
        <dbReference type="SAM" id="MobiDB-lite"/>
    </source>
</evidence>
<comment type="similarity">
    <text evidence="2">Belongs to the sulfatase family.</text>
</comment>
<evidence type="ECO:0000256" key="5">
    <source>
        <dbReference type="ARBA" id="ARBA00022801"/>
    </source>
</evidence>
<dbReference type="AlphaFoldDB" id="A0A432MGR3"/>
<dbReference type="GO" id="GO:0004065">
    <property type="term" value="F:arylsulfatase activity"/>
    <property type="evidence" value="ECO:0007669"/>
    <property type="project" value="TreeGrafter"/>
</dbReference>
<evidence type="ECO:0000256" key="6">
    <source>
        <dbReference type="ARBA" id="ARBA00022837"/>
    </source>
</evidence>
<reference evidence="9 10" key="1">
    <citation type="submission" date="2018-12" db="EMBL/GenBank/DDBJ databases">
        <authorList>
            <person name="Toschakov S.V."/>
        </authorList>
    </citation>
    <scope>NUCLEOTIDE SEQUENCE [LARGE SCALE GENOMIC DNA]</scope>
    <source>
        <strain evidence="9 10">GM2012</strain>
    </source>
</reference>